<gene>
    <name evidence="2" type="ORF">CS062_11890</name>
</gene>
<proteinExistence type="predicted"/>
<sequence>MEVFKTHGAFSWSELLTNDPQKASEFYGKLFGWKIEVMPMPGGPADAPPYHLIKTAKGGDDAIGGLMACPQQGMPPAWGVYVTVDNVDETVAQAKAMGGKVLMDIMEVPTVGRMATIQDPQGAVINVITYAEMPEEKQ</sequence>
<name>A0A2G9C960_9BURK</name>
<dbReference type="EMBL" id="PEOG01000028">
    <property type="protein sequence ID" value="PIM52927.1"/>
    <property type="molecule type" value="Genomic_DNA"/>
</dbReference>
<dbReference type="OrthoDB" id="9793039at2"/>
<dbReference type="PROSITE" id="PS51819">
    <property type="entry name" value="VOC"/>
    <property type="match status" value="1"/>
</dbReference>
<dbReference type="InterPro" id="IPR037523">
    <property type="entry name" value="VOC_core"/>
</dbReference>
<dbReference type="Proteomes" id="UP000231501">
    <property type="component" value="Unassembled WGS sequence"/>
</dbReference>
<dbReference type="InterPro" id="IPR029068">
    <property type="entry name" value="Glyas_Bleomycin-R_OHBP_Dase"/>
</dbReference>
<dbReference type="PANTHER" id="PTHR33993">
    <property type="entry name" value="GLYOXALASE-RELATED"/>
    <property type="match status" value="1"/>
</dbReference>
<dbReference type="Pfam" id="PF00903">
    <property type="entry name" value="Glyoxalase"/>
    <property type="match status" value="1"/>
</dbReference>
<comment type="caution">
    <text evidence="2">The sequence shown here is derived from an EMBL/GenBank/DDBJ whole genome shotgun (WGS) entry which is preliminary data.</text>
</comment>
<dbReference type="InterPro" id="IPR004360">
    <property type="entry name" value="Glyas_Fos-R_dOase_dom"/>
</dbReference>
<dbReference type="InterPro" id="IPR052164">
    <property type="entry name" value="Anthracycline_SecMetBiosynth"/>
</dbReference>
<evidence type="ECO:0000259" key="1">
    <source>
        <dbReference type="PROSITE" id="PS51819"/>
    </source>
</evidence>
<dbReference type="SUPFAM" id="SSF54593">
    <property type="entry name" value="Glyoxalase/Bleomycin resistance protein/Dihydroxybiphenyl dioxygenase"/>
    <property type="match status" value="1"/>
</dbReference>
<accession>A0A2G9C960</accession>
<dbReference type="AlphaFoldDB" id="A0A2G9C960"/>
<keyword evidence="3" id="KW-1185">Reference proteome</keyword>
<dbReference type="CDD" id="cd07247">
    <property type="entry name" value="SgaA_N_like"/>
    <property type="match status" value="1"/>
</dbReference>
<dbReference type="Gene3D" id="3.10.180.10">
    <property type="entry name" value="2,3-Dihydroxybiphenyl 1,2-Dioxygenase, domain 1"/>
    <property type="match status" value="1"/>
</dbReference>
<dbReference type="RefSeq" id="WP_099861857.1">
    <property type="nucleotide sequence ID" value="NZ_PEOG01000028.1"/>
</dbReference>
<organism evidence="2 3">
    <name type="scientific">Roseateles chitinivorans</name>
    <dbReference type="NCBI Taxonomy" id="2917965"/>
    <lineage>
        <taxon>Bacteria</taxon>
        <taxon>Pseudomonadati</taxon>
        <taxon>Pseudomonadota</taxon>
        <taxon>Betaproteobacteria</taxon>
        <taxon>Burkholderiales</taxon>
        <taxon>Sphaerotilaceae</taxon>
        <taxon>Roseateles</taxon>
    </lineage>
</organism>
<reference evidence="2 3" key="1">
    <citation type="submission" date="2017-11" db="EMBL/GenBank/DDBJ databases">
        <title>Draft genome sequence of Mitsuaria sp. HWN-4.</title>
        <authorList>
            <person name="Gundlapally S.R."/>
        </authorList>
    </citation>
    <scope>NUCLEOTIDE SEQUENCE [LARGE SCALE GENOMIC DNA]</scope>
    <source>
        <strain evidence="2 3">HWN-4</strain>
    </source>
</reference>
<evidence type="ECO:0000313" key="2">
    <source>
        <dbReference type="EMBL" id="PIM52927.1"/>
    </source>
</evidence>
<protein>
    <submittedName>
        <fullName evidence="2">Glyoxalase</fullName>
    </submittedName>
</protein>
<dbReference type="PANTHER" id="PTHR33993:SF14">
    <property type="entry name" value="GB|AAF24581.1"/>
    <property type="match status" value="1"/>
</dbReference>
<feature type="domain" description="VOC" evidence="1">
    <location>
        <begin position="9"/>
        <end position="130"/>
    </location>
</feature>
<evidence type="ECO:0000313" key="3">
    <source>
        <dbReference type="Proteomes" id="UP000231501"/>
    </source>
</evidence>